<dbReference type="InterPro" id="IPR021517">
    <property type="entry name" value="DUF3180"/>
</dbReference>
<dbReference type="EMBL" id="SMNA01000005">
    <property type="protein sequence ID" value="TDE94249.1"/>
    <property type="molecule type" value="Genomic_DNA"/>
</dbReference>
<accession>A0ABY2E559</accession>
<keyword evidence="1" id="KW-1133">Transmembrane helix</keyword>
<dbReference type="Proteomes" id="UP000504882">
    <property type="component" value="Unassembled WGS sequence"/>
</dbReference>
<dbReference type="Pfam" id="PF11377">
    <property type="entry name" value="DUF3180"/>
    <property type="match status" value="1"/>
</dbReference>
<sequence>MDRTGVRAGGPTAGHSEVAAAAPRPELTVQRVGWRVLAATIIVAGTIAVIGLRWWDSRGNTLPPVSPAVVVLLAVVAAGVALLGLRVRRGVRARTITDPIGAARILVLGQAAALTGAVHVGYFLAVLLLSLPRAEAPDPREQAFAAGVAIVVAGVLIAAGLFTQWCCKVPPEDEDDGPAPG</sequence>
<feature type="transmembrane region" description="Helical" evidence="1">
    <location>
        <begin position="105"/>
        <end position="131"/>
    </location>
</feature>
<feature type="transmembrane region" description="Helical" evidence="1">
    <location>
        <begin position="143"/>
        <end position="162"/>
    </location>
</feature>
<keyword evidence="1" id="KW-0812">Transmembrane</keyword>
<feature type="transmembrane region" description="Helical" evidence="1">
    <location>
        <begin position="32"/>
        <end position="55"/>
    </location>
</feature>
<keyword evidence="1" id="KW-0472">Membrane</keyword>
<proteinExistence type="predicted"/>
<keyword evidence="3" id="KW-1185">Reference proteome</keyword>
<gene>
    <name evidence="2" type="ORF">EXU48_12525</name>
</gene>
<evidence type="ECO:0000256" key="1">
    <source>
        <dbReference type="SAM" id="Phobius"/>
    </source>
</evidence>
<reference evidence="2 3" key="1">
    <citation type="submission" date="2019-03" db="EMBL/GenBank/DDBJ databases">
        <title>Genomic features of bacteria from cold environments.</title>
        <authorList>
            <person name="Shen L."/>
        </authorList>
    </citation>
    <scope>NUCLEOTIDE SEQUENCE [LARGE SCALE GENOMIC DNA]</scope>
    <source>
        <strain evidence="3">T3246-1</strain>
    </source>
</reference>
<organism evidence="2 3">
    <name type="scientific">Occultella glacieicola</name>
    <dbReference type="NCBI Taxonomy" id="2518684"/>
    <lineage>
        <taxon>Bacteria</taxon>
        <taxon>Bacillati</taxon>
        <taxon>Actinomycetota</taxon>
        <taxon>Actinomycetes</taxon>
        <taxon>Micrococcales</taxon>
        <taxon>Ruaniaceae</taxon>
        <taxon>Occultella</taxon>
    </lineage>
</organism>
<feature type="transmembrane region" description="Helical" evidence="1">
    <location>
        <begin position="67"/>
        <end position="85"/>
    </location>
</feature>
<evidence type="ECO:0000313" key="3">
    <source>
        <dbReference type="Proteomes" id="UP000504882"/>
    </source>
</evidence>
<name>A0ABY2E559_9MICO</name>
<comment type="caution">
    <text evidence="2">The sequence shown here is derived from an EMBL/GenBank/DDBJ whole genome shotgun (WGS) entry which is preliminary data.</text>
</comment>
<evidence type="ECO:0000313" key="2">
    <source>
        <dbReference type="EMBL" id="TDE94249.1"/>
    </source>
</evidence>
<protein>
    <submittedName>
        <fullName evidence="2">DUF3180 domain-containing protein</fullName>
    </submittedName>
</protein>